<evidence type="ECO:0000313" key="2">
    <source>
        <dbReference type="EMBL" id="SFN96344.1"/>
    </source>
</evidence>
<evidence type="ECO:0000313" key="3">
    <source>
        <dbReference type="Proteomes" id="UP000198806"/>
    </source>
</evidence>
<dbReference type="PANTHER" id="PTHR40078:SF1">
    <property type="entry name" value="INTEGRAL MEMBRANE PROTEIN"/>
    <property type="match status" value="1"/>
</dbReference>
<keyword evidence="1" id="KW-1133">Transmembrane helix</keyword>
<feature type="transmembrane region" description="Helical" evidence="1">
    <location>
        <begin position="50"/>
        <end position="71"/>
    </location>
</feature>
<keyword evidence="1" id="KW-0812">Transmembrane</keyword>
<feature type="transmembrane region" description="Helical" evidence="1">
    <location>
        <begin position="12"/>
        <end position="30"/>
    </location>
</feature>
<feature type="transmembrane region" description="Helical" evidence="1">
    <location>
        <begin position="115"/>
        <end position="138"/>
    </location>
</feature>
<reference evidence="2 3" key="1">
    <citation type="submission" date="2016-10" db="EMBL/GenBank/DDBJ databases">
        <authorList>
            <person name="de Groot N.N."/>
        </authorList>
    </citation>
    <scope>NUCLEOTIDE SEQUENCE [LARGE SCALE GENOMIC DNA]</scope>
    <source>
        <strain evidence="2 3">DSM 1283</strain>
    </source>
</reference>
<dbReference type="Pfam" id="PF19700">
    <property type="entry name" value="DUF6198"/>
    <property type="match status" value="1"/>
</dbReference>
<accession>A0A1I5DAQ0</accession>
<keyword evidence="1" id="KW-0472">Membrane</keyword>
<keyword evidence="3" id="KW-1185">Reference proteome</keyword>
<dbReference type="EMBL" id="FOWD01000005">
    <property type="protein sequence ID" value="SFN96344.1"/>
    <property type="molecule type" value="Genomic_DNA"/>
</dbReference>
<sequence>MIKNNNKYKKYMFYSILSFLFFGFGISLQLKAAIGQSVINALAVTLSDTIQLKVGTILNVINSLFFAAYLLLRRSRLNYKDAIQVIATITNGVVINFFLYNVLSIFNIENYFYRVVLYIIGLGIASISLGAVLAIGIIKFPLESLCLTISEVFKKKFTAVRMSFDIIFLVATLIITLLAHTPLQIREGTVISIFLLSTLLGICYEFFKKHLTMEE</sequence>
<feature type="transmembrane region" description="Helical" evidence="1">
    <location>
        <begin position="190"/>
        <end position="207"/>
    </location>
</feature>
<proteinExistence type="predicted"/>
<feature type="transmembrane region" description="Helical" evidence="1">
    <location>
        <begin position="83"/>
        <end position="103"/>
    </location>
</feature>
<protein>
    <submittedName>
        <fullName evidence="2">Uncharacterized membrane protein YczE</fullName>
    </submittedName>
</protein>
<dbReference type="STRING" id="1527.SAMN04489757_105102"/>
<gene>
    <name evidence="2" type="ORF">SAMN04489757_105102</name>
</gene>
<dbReference type="InterPro" id="IPR038750">
    <property type="entry name" value="YczE/YyaS-like"/>
</dbReference>
<evidence type="ECO:0000256" key="1">
    <source>
        <dbReference type="SAM" id="Phobius"/>
    </source>
</evidence>
<dbReference type="AlphaFoldDB" id="A0A1I5DAQ0"/>
<organism evidence="2 3">
    <name type="scientific">Anaerocolumna aminovalerica</name>
    <dbReference type="NCBI Taxonomy" id="1527"/>
    <lineage>
        <taxon>Bacteria</taxon>
        <taxon>Bacillati</taxon>
        <taxon>Bacillota</taxon>
        <taxon>Clostridia</taxon>
        <taxon>Lachnospirales</taxon>
        <taxon>Lachnospiraceae</taxon>
        <taxon>Anaerocolumna</taxon>
    </lineage>
</organism>
<name>A0A1I5DAQ0_9FIRM</name>
<feature type="transmembrane region" description="Helical" evidence="1">
    <location>
        <begin position="159"/>
        <end position="178"/>
    </location>
</feature>
<dbReference type="RefSeq" id="WP_242960849.1">
    <property type="nucleotide sequence ID" value="NZ_BAABFM010000026.1"/>
</dbReference>
<dbReference type="Proteomes" id="UP000198806">
    <property type="component" value="Unassembled WGS sequence"/>
</dbReference>
<dbReference type="PANTHER" id="PTHR40078">
    <property type="entry name" value="INTEGRAL MEMBRANE PROTEIN-RELATED"/>
    <property type="match status" value="1"/>
</dbReference>